<evidence type="ECO:0000313" key="2">
    <source>
        <dbReference type="EMBL" id="KNY25230.1"/>
    </source>
</evidence>
<dbReference type="GO" id="GO:0007165">
    <property type="term" value="P:signal transduction"/>
    <property type="evidence" value="ECO:0007669"/>
    <property type="project" value="InterPro"/>
</dbReference>
<dbReference type="STRING" id="398512.Bccel_0487"/>
<dbReference type="Gene3D" id="2.40.50.180">
    <property type="entry name" value="CheA-289, Domain 4"/>
    <property type="match status" value="1"/>
</dbReference>
<dbReference type="Gene3D" id="2.30.30.40">
    <property type="entry name" value="SH3 Domains"/>
    <property type="match status" value="1"/>
</dbReference>
<dbReference type="InterPro" id="IPR039315">
    <property type="entry name" value="CheW"/>
</dbReference>
<dbReference type="OrthoDB" id="9794382at2"/>
<dbReference type="InterPro" id="IPR036061">
    <property type="entry name" value="CheW-like_dom_sf"/>
</dbReference>
<sequence length="154" mass="17373">MNEMQVVLFSLNEIACGTDSSQVHEIVKFQEISRVPNMPRFIEGIINLRGKVVPIVNLNRRFELGETPVTKKTKIIITRINESFIGYLVNEVSEIAKFPGKDLEEPSEILRKINNTYIKCVGIKEEKITIILDLAAILSDNELEMINGSTLVTV</sequence>
<evidence type="ECO:0000259" key="1">
    <source>
        <dbReference type="PROSITE" id="PS50851"/>
    </source>
</evidence>
<comment type="caution">
    <text evidence="2">The sequence shown here is derived from an EMBL/GenBank/DDBJ whole genome shotgun (WGS) entry which is preliminary data.</text>
</comment>
<protein>
    <submittedName>
        <fullName evidence="2">CheW protein</fullName>
    </submittedName>
</protein>
<dbReference type="InterPro" id="IPR002545">
    <property type="entry name" value="CheW-lke_dom"/>
</dbReference>
<dbReference type="PANTHER" id="PTHR22617">
    <property type="entry name" value="CHEMOTAXIS SENSOR HISTIDINE KINASE-RELATED"/>
    <property type="match status" value="1"/>
</dbReference>
<dbReference type="AlphaFoldDB" id="A0A0L6JHQ3"/>
<feature type="domain" description="CheW-like" evidence="1">
    <location>
        <begin position="3"/>
        <end position="143"/>
    </location>
</feature>
<name>A0A0L6JHQ3_9FIRM</name>
<accession>A0A0L6JHQ3</accession>
<gene>
    <name evidence="2" type="ORF">Bccel_0487</name>
</gene>
<dbReference type="RefSeq" id="WP_036946507.1">
    <property type="nucleotide sequence ID" value="NZ_KN050763.1"/>
</dbReference>
<dbReference type="PANTHER" id="PTHR22617:SF23">
    <property type="entry name" value="CHEMOTAXIS PROTEIN CHEW"/>
    <property type="match status" value="1"/>
</dbReference>
<dbReference type="PROSITE" id="PS50851">
    <property type="entry name" value="CHEW"/>
    <property type="match status" value="1"/>
</dbReference>
<dbReference type="SMART" id="SM00260">
    <property type="entry name" value="CheW"/>
    <property type="match status" value="1"/>
</dbReference>
<dbReference type="Proteomes" id="UP000036923">
    <property type="component" value="Unassembled WGS sequence"/>
</dbReference>
<evidence type="ECO:0000313" key="3">
    <source>
        <dbReference type="Proteomes" id="UP000036923"/>
    </source>
</evidence>
<dbReference type="GO" id="GO:0005829">
    <property type="term" value="C:cytosol"/>
    <property type="evidence" value="ECO:0007669"/>
    <property type="project" value="TreeGrafter"/>
</dbReference>
<proteinExistence type="predicted"/>
<organism evidence="2 3">
    <name type="scientific">Pseudobacteroides cellulosolvens ATCC 35603 = DSM 2933</name>
    <dbReference type="NCBI Taxonomy" id="398512"/>
    <lineage>
        <taxon>Bacteria</taxon>
        <taxon>Bacillati</taxon>
        <taxon>Bacillota</taxon>
        <taxon>Clostridia</taxon>
        <taxon>Eubacteriales</taxon>
        <taxon>Oscillospiraceae</taxon>
        <taxon>Pseudobacteroides</taxon>
    </lineage>
</organism>
<dbReference type="EMBL" id="LGTC01000001">
    <property type="protein sequence ID" value="KNY25230.1"/>
    <property type="molecule type" value="Genomic_DNA"/>
</dbReference>
<reference evidence="3" key="1">
    <citation type="submission" date="2015-07" db="EMBL/GenBank/DDBJ databases">
        <title>Near-Complete Genome Sequence of the Cellulolytic Bacterium Bacteroides (Pseudobacteroides) cellulosolvens ATCC 35603.</title>
        <authorList>
            <person name="Dassa B."/>
            <person name="Utturkar S.M."/>
            <person name="Klingeman D.M."/>
            <person name="Hurt R.A."/>
            <person name="Keller M."/>
            <person name="Xu J."/>
            <person name="Reddy Y.H.K."/>
            <person name="Borovok I."/>
            <person name="Grinberg I.R."/>
            <person name="Lamed R."/>
            <person name="Zhivin O."/>
            <person name="Bayer E.A."/>
            <person name="Brown S.D."/>
        </authorList>
    </citation>
    <scope>NUCLEOTIDE SEQUENCE [LARGE SCALE GENOMIC DNA]</scope>
    <source>
        <strain evidence="3">DSM 2933</strain>
    </source>
</reference>
<dbReference type="SUPFAM" id="SSF50341">
    <property type="entry name" value="CheW-like"/>
    <property type="match status" value="1"/>
</dbReference>
<keyword evidence="3" id="KW-1185">Reference proteome</keyword>
<dbReference type="PATRIC" id="fig|398512.5.peg.507"/>
<dbReference type="Pfam" id="PF01584">
    <property type="entry name" value="CheW"/>
    <property type="match status" value="1"/>
</dbReference>
<dbReference type="eggNOG" id="COG0835">
    <property type="taxonomic scope" value="Bacteria"/>
</dbReference>
<dbReference type="GO" id="GO:0006935">
    <property type="term" value="P:chemotaxis"/>
    <property type="evidence" value="ECO:0007669"/>
    <property type="project" value="InterPro"/>
</dbReference>